<evidence type="ECO:0000313" key="3">
    <source>
        <dbReference type="Proteomes" id="UP000006671"/>
    </source>
</evidence>
<dbReference type="GeneID" id="8847732"/>
<dbReference type="VEuPathDB" id="AmoebaDB:NAEGRDRAFT_68202"/>
<dbReference type="InParanoid" id="D2VGX5"/>
<dbReference type="OMA" id="HYLKHAN"/>
<dbReference type="OrthoDB" id="10374872at2759"/>
<evidence type="ECO:0000256" key="1">
    <source>
        <dbReference type="SAM" id="MobiDB-lite"/>
    </source>
</evidence>
<reference evidence="2 3" key="1">
    <citation type="journal article" date="2010" name="Cell">
        <title>The genome of Naegleria gruberi illuminates early eukaryotic versatility.</title>
        <authorList>
            <person name="Fritz-Laylin L.K."/>
            <person name="Prochnik S.E."/>
            <person name="Ginger M.L."/>
            <person name="Dacks J.B."/>
            <person name="Carpenter M.L."/>
            <person name="Field M.C."/>
            <person name="Kuo A."/>
            <person name="Paredez A."/>
            <person name="Chapman J."/>
            <person name="Pham J."/>
            <person name="Shu S."/>
            <person name="Neupane R."/>
            <person name="Cipriano M."/>
            <person name="Mancuso J."/>
            <person name="Tu H."/>
            <person name="Salamov A."/>
            <person name="Lindquist E."/>
            <person name="Shapiro H."/>
            <person name="Lucas S."/>
            <person name="Grigoriev I.V."/>
            <person name="Cande W.Z."/>
            <person name="Fulton C."/>
            <person name="Rokhsar D.S."/>
            <person name="Dawson S.C."/>
        </authorList>
    </citation>
    <scope>NUCLEOTIDE SEQUENCE [LARGE SCALE GENOMIC DNA]</scope>
    <source>
        <strain evidence="2 3">NEG-M</strain>
    </source>
</reference>
<gene>
    <name evidence="2" type="ORF">NAEGRDRAFT_68202</name>
</gene>
<proteinExistence type="predicted"/>
<protein>
    <recommendedName>
        <fullName evidence="4">F-box domain-containing protein</fullName>
    </recommendedName>
</protein>
<dbReference type="RefSeq" id="XP_002676624.1">
    <property type="nucleotide sequence ID" value="XM_002676578.1"/>
</dbReference>
<dbReference type="Proteomes" id="UP000006671">
    <property type="component" value="Unassembled WGS sequence"/>
</dbReference>
<feature type="compositionally biased region" description="Low complexity" evidence="1">
    <location>
        <begin position="43"/>
        <end position="67"/>
    </location>
</feature>
<keyword evidence="3" id="KW-1185">Reference proteome</keyword>
<evidence type="ECO:0008006" key="4">
    <source>
        <dbReference type="Google" id="ProtNLM"/>
    </source>
</evidence>
<dbReference type="KEGG" id="ngr:NAEGRDRAFT_68202"/>
<feature type="compositionally biased region" description="Low complexity" evidence="1">
    <location>
        <begin position="13"/>
        <end position="25"/>
    </location>
</feature>
<name>D2VGX5_NAEGR</name>
<sequence>MGQQPSSIPPPSNSNSRTSTTNENPTFRRRTLFSTFINRRNRSATTTASSSRGAVASSSNSASYSGSSDHHQQQPPRRKTILQRIIKRNDDSDDSDEEEEIDERVFSLPMEFIQYRRGWYERHEEYAQQFDQSHSTLLSHELGLINSDIIPIILSFLSIRDCCNFSASCKLVYHYWLGDPWFWFRMSPKRLVLHVQKYQPFSLEFINAKNWRDMAMIFIFNKTWRSIDSCFEVCEKSYSSSNIPKEESFFYFKNPDDENVVKQLLFGTEGKPINVKCKRNNAKYLVNFGISMDDYKPEHGSNTQCVMFINLYTSNGSREMLCLEKFTKQYGRHDFLIVVYYWPNSTEQEKGFSFNTQLNSWRAQSELNITPYLEYLEPIRSDKEAKSFFQLVLKWKALKHYLKHANHSPQDKHRGTLESMVLSYCSDYMD</sequence>
<accession>D2VGX5</accession>
<organism evidence="3">
    <name type="scientific">Naegleria gruberi</name>
    <name type="common">Amoeba</name>
    <dbReference type="NCBI Taxonomy" id="5762"/>
    <lineage>
        <taxon>Eukaryota</taxon>
        <taxon>Discoba</taxon>
        <taxon>Heterolobosea</taxon>
        <taxon>Tetramitia</taxon>
        <taxon>Eutetramitia</taxon>
        <taxon>Vahlkampfiidae</taxon>
        <taxon>Naegleria</taxon>
    </lineage>
</organism>
<dbReference type="EMBL" id="GG738871">
    <property type="protein sequence ID" value="EFC43880.1"/>
    <property type="molecule type" value="Genomic_DNA"/>
</dbReference>
<evidence type="ECO:0000313" key="2">
    <source>
        <dbReference type="EMBL" id="EFC43880.1"/>
    </source>
</evidence>
<dbReference type="AlphaFoldDB" id="D2VGX5"/>
<feature type="region of interest" description="Disordered" evidence="1">
    <location>
        <begin position="1"/>
        <end position="79"/>
    </location>
</feature>